<dbReference type="PANTHER" id="PTHR43194">
    <property type="entry name" value="HYDROLASE ALPHA/BETA FOLD FAMILY"/>
    <property type="match status" value="1"/>
</dbReference>
<organism evidence="2 3">
    <name type="scientific">Sphingopyxis granuli</name>
    <dbReference type="NCBI Taxonomy" id="267128"/>
    <lineage>
        <taxon>Bacteria</taxon>
        <taxon>Pseudomonadati</taxon>
        <taxon>Pseudomonadota</taxon>
        <taxon>Alphaproteobacteria</taxon>
        <taxon>Sphingomonadales</taxon>
        <taxon>Sphingomonadaceae</taxon>
        <taxon>Sphingopyxis</taxon>
    </lineage>
</organism>
<keyword evidence="2" id="KW-0575">Peroxidase</keyword>
<dbReference type="Gene3D" id="3.40.50.1820">
    <property type="entry name" value="alpha/beta hydrolase"/>
    <property type="match status" value="1"/>
</dbReference>
<dbReference type="GO" id="GO:0016787">
    <property type="term" value="F:hydrolase activity"/>
    <property type="evidence" value="ECO:0007669"/>
    <property type="project" value="UniProtKB-KW"/>
</dbReference>
<name>A0AA86GK28_9SPHN</name>
<dbReference type="EMBL" id="CP012199">
    <property type="protein sequence ID" value="AMG72887.1"/>
    <property type="molecule type" value="Genomic_DNA"/>
</dbReference>
<dbReference type="EC" id="1.11.1.10" evidence="2"/>
<reference evidence="2 3" key="1">
    <citation type="journal article" date="2016" name="BMC Genomics">
        <title>Genomic analysis of the nitrate-respiring Sphingopyxis granuli (formerly Sphingomonas macrogoltabida) strain TFA.</title>
        <authorList>
            <person name="Garcia-Romero I."/>
            <person name="Perez-Pulido A.J."/>
            <person name="Gonzalez-Flores Y.E."/>
            <person name="Reyes-Ramirez F."/>
            <person name="Santero E."/>
            <person name="Floriano B."/>
        </authorList>
    </citation>
    <scope>NUCLEOTIDE SEQUENCE [LARGE SCALE GENOMIC DNA]</scope>
    <source>
        <strain evidence="2 3">TFA</strain>
    </source>
</reference>
<feature type="domain" description="AB hydrolase-1" evidence="1">
    <location>
        <begin position="29"/>
        <end position="263"/>
    </location>
</feature>
<dbReference type="PANTHER" id="PTHR43194:SF2">
    <property type="entry name" value="PEROXISOMAL MEMBRANE PROTEIN LPX1"/>
    <property type="match status" value="1"/>
</dbReference>
<dbReference type="GO" id="GO:0016691">
    <property type="term" value="F:chloride peroxidase activity"/>
    <property type="evidence" value="ECO:0007669"/>
    <property type="project" value="UniProtKB-EC"/>
</dbReference>
<dbReference type="KEGG" id="sgi:SGRAN_0491"/>
<dbReference type="InterPro" id="IPR029058">
    <property type="entry name" value="AB_hydrolase_fold"/>
</dbReference>
<dbReference type="AlphaFoldDB" id="A0AA86GK28"/>
<proteinExistence type="predicted"/>
<keyword evidence="3" id="KW-1185">Reference proteome</keyword>
<keyword evidence="2" id="KW-0560">Oxidoreductase</keyword>
<dbReference type="Pfam" id="PF00561">
    <property type="entry name" value="Abhydrolase_1"/>
    <property type="match status" value="1"/>
</dbReference>
<dbReference type="InterPro" id="IPR000073">
    <property type="entry name" value="AB_hydrolase_1"/>
</dbReference>
<keyword evidence="2" id="KW-0378">Hydrolase</keyword>
<evidence type="ECO:0000313" key="3">
    <source>
        <dbReference type="Proteomes" id="UP000058599"/>
    </source>
</evidence>
<sequence length="287" mass="31260">MAHMMEQRRFLTPDGLTLIGDVGGPPDAPTVILLHGGGQTRHSWAGATNQLADRGYFVVNYDARGHGDSDWSPDGDYSLPALASDLGAVLSTVSRPVALVGASMGGMTSFYAIGRASRSVADLLVMVDIVPRPAAEGTEKIRRFMKAHPHGFSDLDEAANAVSAYNPQRRRPSDPSGLMKNLRLRDDGRLYWHWDPRFLESLPNSEPPSFADDMERVSGNVTLPTLLVRGGQSDIVDDEGVVSMCRLVPQTEVRDVPKAGHMVAGDRNDVFNDIVIDFLQRHIPSFG</sequence>
<accession>A0AA86GK28</accession>
<protein>
    <submittedName>
        <fullName evidence="2">Alpha/beta hydrolase fold protein</fullName>
        <ecNumber evidence="2">1.11.1.10</ecNumber>
    </submittedName>
</protein>
<dbReference type="Proteomes" id="UP000058599">
    <property type="component" value="Chromosome"/>
</dbReference>
<dbReference type="SUPFAM" id="SSF53474">
    <property type="entry name" value="alpha/beta-Hydrolases"/>
    <property type="match status" value="1"/>
</dbReference>
<dbReference type="RefSeq" id="WP_021244036.1">
    <property type="nucleotide sequence ID" value="NZ_CP012199.1"/>
</dbReference>
<evidence type="ECO:0000313" key="2">
    <source>
        <dbReference type="EMBL" id="AMG72887.1"/>
    </source>
</evidence>
<evidence type="ECO:0000259" key="1">
    <source>
        <dbReference type="Pfam" id="PF00561"/>
    </source>
</evidence>
<dbReference type="InterPro" id="IPR050228">
    <property type="entry name" value="Carboxylesterase_BioH"/>
</dbReference>
<gene>
    <name evidence="2" type="primary">bpoB</name>
    <name evidence="2" type="ORF">SGRAN_0491</name>
</gene>